<reference evidence="13" key="2">
    <citation type="journal article" name="BMC Genomics">
        <title>Host plant adaptation in the polyphagous whitefly, Trialeurodes vaporariorum, is associated with transcriptional plasticity and altered sensitivity to insecticides.</title>
        <authorList>
            <person name="Pym A."/>
            <person name="Singh K.S."/>
            <person name="Nordgren A."/>
            <person name="Davies T.G.E."/>
            <person name="Zimmer C.T."/>
            <person name="Elias J."/>
            <person name="Slater R."/>
            <person name="Bass C."/>
        </authorList>
    </citation>
    <scope>NUCLEOTIDE SEQUENCE</scope>
</reference>
<evidence type="ECO:0000256" key="5">
    <source>
        <dbReference type="ARBA" id="ARBA00022692"/>
    </source>
</evidence>
<dbReference type="InterPro" id="IPR035595">
    <property type="entry name" value="UDP_glycos_trans_CS"/>
</dbReference>
<organism evidence="13">
    <name type="scientific">Trialeurodes vaporariorum</name>
    <name type="common">Greenhouse whitefly</name>
    <name type="synonym">Aleyrodes vaporariorum</name>
    <dbReference type="NCBI Taxonomy" id="88556"/>
    <lineage>
        <taxon>Eukaryota</taxon>
        <taxon>Metazoa</taxon>
        <taxon>Ecdysozoa</taxon>
        <taxon>Arthropoda</taxon>
        <taxon>Hexapoda</taxon>
        <taxon>Insecta</taxon>
        <taxon>Pterygota</taxon>
        <taxon>Neoptera</taxon>
        <taxon>Paraneoptera</taxon>
        <taxon>Hemiptera</taxon>
        <taxon>Sternorrhyncha</taxon>
        <taxon>Aleyrodoidea</taxon>
        <taxon>Aleyrodidae</taxon>
        <taxon>Aleyrodinae</taxon>
        <taxon>Trialeurodes</taxon>
    </lineage>
</organism>
<evidence type="ECO:0000256" key="10">
    <source>
        <dbReference type="ARBA" id="ARBA00046288"/>
    </source>
</evidence>
<evidence type="ECO:0000256" key="11">
    <source>
        <dbReference type="RuleBase" id="RU003718"/>
    </source>
</evidence>
<evidence type="ECO:0000256" key="1">
    <source>
        <dbReference type="ARBA" id="ARBA00004240"/>
    </source>
</evidence>
<name>A0A873P511_TRIVP</name>
<comment type="subcellular location">
    <subcellularLocation>
        <location evidence="10">Endomembrane system</location>
        <topology evidence="10">Single-pass type I membrane protein</topology>
    </subcellularLocation>
    <subcellularLocation>
        <location evidence="1">Endoplasmic reticulum</location>
    </subcellularLocation>
    <subcellularLocation>
        <location evidence="12">Membrane</location>
        <topology evidence="12">Single-pass membrane protein</topology>
    </subcellularLocation>
</comment>
<gene>
    <name evidence="13" type="primary">UGT360A5</name>
</gene>
<evidence type="ECO:0000256" key="2">
    <source>
        <dbReference type="ARBA" id="ARBA00009995"/>
    </source>
</evidence>
<keyword evidence="8 12" id="KW-0472">Membrane</keyword>
<feature type="transmembrane region" description="Helical" evidence="12">
    <location>
        <begin position="488"/>
        <end position="509"/>
    </location>
</feature>
<dbReference type="GO" id="GO:0015020">
    <property type="term" value="F:glucuronosyltransferase activity"/>
    <property type="evidence" value="ECO:0007669"/>
    <property type="project" value="UniProtKB-EC"/>
</dbReference>
<keyword evidence="9" id="KW-0325">Glycoprotein</keyword>
<evidence type="ECO:0000256" key="3">
    <source>
        <dbReference type="ARBA" id="ARBA00022676"/>
    </source>
</evidence>
<dbReference type="PANTHER" id="PTHR48043:SF145">
    <property type="entry name" value="FI06409P-RELATED"/>
    <property type="match status" value="1"/>
</dbReference>
<reference evidence="13" key="1">
    <citation type="submission" date="2020-01" db="EMBL/GenBank/DDBJ databases">
        <authorList>
            <person name="Pym A.M."/>
            <person name="Bass C."/>
            <person name="Singh K.S."/>
        </authorList>
    </citation>
    <scope>NUCLEOTIDE SEQUENCE</scope>
</reference>
<dbReference type="AlphaFoldDB" id="A0A873P511"/>
<dbReference type="Gene3D" id="3.40.50.2000">
    <property type="entry name" value="Glycogen Phosphorylase B"/>
    <property type="match status" value="1"/>
</dbReference>
<dbReference type="SUPFAM" id="SSF53756">
    <property type="entry name" value="UDP-Glycosyltransferase/glycogen phosphorylase"/>
    <property type="match status" value="1"/>
</dbReference>
<dbReference type="PANTHER" id="PTHR48043">
    <property type="entry name" value="EG:EG0003.4 PROTEIN-RELATED"/>
    <property type="match status" value="1"/>
</dbReference>
<dbReference type="InterPro" id="IPR002213">
    <property type="entry name" value="UDP_glucos_trans"/>
</dbReference>
<keyword evidence="7 12" id="KW-1133">Transmembrane helix</keyword>
<keyword evidence="3 11" id="KW-0328">Glycosyltransferase</keyword>
<accession>A0A873P511</accession>
<dbReference type="Pfam" id="PF00201">
    <property type="entry name" value="UDPGT"/>
    <property type="match status" value="1"/>
</dbReference>
<protein>
    <recommendedName>
        <fullName evidence="12">UDP-glucuronosyltransferase</fullName>
        <ecNumber evidence="12">2.4.1.17</ecNumber>
    </recommendedName>
</protein>
<dbReference type="CDD" id="cd03784">
    <property type="entry name" value="GT1_Gtf-like"/>
    <property type="match status" value="1"/>
</dbReference>
<dbReference type="FunFam" id="3.40.50.2000:FF:000144">
    <property type="entry name" value="UDP-glucuronosyltransferase"/>
    <property type="match status" value="1"/>
</dbReference>
<evidence type="ECO:0000313" key="13">
    <source>
        <dbReference type="EMBL" id="QPA18377.1"/>
    </source>
</evidence>
<dbReference type="PROSITE" id="PS00375">
    <property type="entry name" value="UDPGT"/>
    <property type="match status" value="1"/>
</dbReference>
<evidence type="ECO:0000256" key="4">
    <source>
        <dbReference type="ARBA" id="ARBA00022679"/>
    </source>
</evidence>
<comment type="similarity">
    <text evidence="2 11">Belongs to the UDP-glycosyltransferase family.</text>
</comment>
<dbReference type="EMBL" id="MT012595">
    <property type="protein sequence ID" value="QPA18377.1"/>
    <property type="molecule type" value="mRNA"/>
</dbReference>
<keyword evidence="6" id="KW-0256">Endoplasmic reticulum</keyword>
<evidence type="ECO:0000256" key="12">
    <source>
        <dbReference type="RuleBase" id="RU362059"/>
    </source>
</evidence>
<dbReference type="GO" id="GO:0005783">
    <property type="term" value="C:endoplasmic reticulum"/>
    <property type="evidence" value="ECO:0007669"/>
    <property type="project" value="UniProtKB-SubCell"/>
</dbReference>
<sequence>MSPKTQRSLRLSLSGGLSGFALAILTVILAFQFTLAAGYRILAILPHTGKSHFDFFEPLVKELALKGHSVTVLSHFPQKTRVANYTDVSLAGTVPVLELTVKQVEHLNPVADFHAIHTIGLQSCQPILSSKQVQDFIEKDQHFDVILTEVFTTDCFLGFVYRFNAPFVGLASSTLFSFSNDRFGNPANPAHIPNTFLPYGSRMTFTERLFNVLTNFYMSFARSYYYDSPAQWIAKKHFGRKMPSLEKIAKNTSLVLLNNHFSLSRPRPNVPAVIEVGGLHIRPAKKLPKDIEKFLNGAKDGVIVFSMGSMLQSRSLPERRLKAFLLAFAELPQRVLWKYENETLADQPPNVMISSWIPQRDVLEHPNVKLFITHGGMLGLSEAVFCGVPILGIPMFGDQPSNVQAAVEAGIGELFPYYRTPYMMSIVQAIRQILNNERYTENAKRLSAIYRDRPLPPLDTATYWVEYVARHGGAHLRSPTVDLSTAEYLLLDVAVFILAAVAALAFAFYKIYSNIEILPYLKMFLDKKSKKE</sequence>
<dbReference type="InterPro" id="IPR050271">
    <property type="entry name" value="UDP-glycosyltransferase"/>
</dbReference>
<comment type="catalytic activity">
    <reaction evidence="12">
        <text>glucuronate acceptor + UDP-alpha-D-glucuronate = acceptor beta-D-glucuronoside + UDP + H(+)</text>
        <dbReference type="Rhea" id="RHEA:21032"/>
        <dbReference type="ChEBI" id="CHEBI:15378"/>
        <dbReference type="ChEBI" id="CHEBI:58052"/>
        <dbReference type="ChEBI" id="CHEBI:58223"/>
        <dbReference type="ChEBI" id="CHEBI:132367"/>
        <dbReference type="ChEBI" id="CHEBI:132368"/>
        <dbReference type="EC" id="2.4.1.17"/>
    </reaction>
</comment>
<evidence type="ECO:0000256" key="7">
    <source>
        <dbReference type="ARBA" id="ARBA00022989"/>
    </source>
</evidence>
<evidence type="ECO:0000256" key="9">
    <source>
        <dbReference type="ARBA" id="ARBA00023180"/>
    </source>
</evidence>
<dbReference type="EC" id="2.4.1.17" evidence="12"/>
<evidence type="ECO:0000256" key="8">
    <source>
        <dbReference type="ARBA" id="ARBA00023136"/>
    </source>
</evidence>
<dbReference type="FunFam" id="3.40.50.2000:FF:000050">
    <property type="entry name" value="UDP-glucuronosyltransferase"/>
    <property type="match status" value="1"/>
</dbReference>
<proteinExistence type="evidence at transcript level"/>
<keyword evidence="5 12" id="KW-0812">Transmembrane</keyword>
<evidence type="ECO:0000256" key="6">
    <source>
        <dbReference type="ARBA" id="ARBA00022824"/>
    </source>
</evidence>
<keyword evidence="4 11" id="KW-0808">Transferase</keyword>
<dbReference type="GO" id="GO:0016020">
    <property type="term" value="C:membrane"/>
    <property type="evidence" value="ECO:0007669"/>
    <property type="project" value="UniProtKB-SubCell"/>
</dbReference>